<dbReference type="SUPFAM" id="SSF81324">
    <property type="entry name" value="Voltage-gated potassium channels"/>
    <property type="match status" value="1"/>
</dbReference>
<feature type="region of interest" description="Disordered" evidence="1">
    <location>
        <begin position="32"/>
        <end position="52"/>
    </location>
</feature>
<feature type="compositionally biased region" description="Low complexity" evidence="1">
    <location>
        <begin position="40"/>
        <end position="49"/>
    </location>
</feature>
<evidence type="ECO:0000313" key="6">
    <source>
        <dbReference type="WBParaSite" id="nRc.2.0.1.t12704-RA"/>
    </source>
</evidence>
<dbReference type="PANTHER" id="PTHR10153">
    <property type="entry name" value="SMALL CONDUCTANCE CALCIUM-ACTIVATED POTASSIUM CHANNEL"/>
    <property type="match status" value="1"/>
</dbReference>
<evidence type="ECO:0000256" key="2">
    <source>
        <dbReference type="SAM" id="Phobius"/>
    </source>
</evidence>
<dbReference type="InterPro" id="IPR013099">
    <property type="entry name" value="K_chnl_dom"/>
</dbReference>
<dbReference type="GO" id="GO:0016020">
    <property type="term" value="C:membrane"/>
    <property type="evidence" value="ECO:0007669"/>
    <property type="project" value="InterPro"/>
</dbReference>
<dbReference type="AlphaFoldDB" id="A0A915IFX1"/>
<evidence type="ECO:0000259" key="3">
    <source>
        <dbReference type="Pfam" id="PF02888"/>
    </source>
</evidence>
<feature type="domain" description="Potassium channel" evidence="4">
    <location>
        <begin position="300"/>
        <end position="385"/>
    </location>
</feature>
<name>A0A915IFX1_ROMCU</name>
<dbReference type="Pfam" id="PF07885">
    <property type="entry name" value="Ion_trans_2"/>
    <property type="match status" value="1"/>
</dbReference>
<evidence type="ECO:0000256" key="1">
    <source>
        <dbReference type="SAM" id="MobiDB-lite"/>
    </source>
</evidence>
<evidence type="ECO:0000259" key="4">
    <source>
        <dbReference type="Pfam" id="PF07885"/>
    </source>
</evidence>
<feature type="domain" description="Calmodulin-binding" evidence="3">
    <location>
        <begin position="400"/>
        <end position="427"/>
    </location>
</feature>
<feature type="transmembrane region" description="Helical" evidence="2">
    <location>
        <begin position="293"/>
        <end position="311"/>
    </location>
</feature>
<dbReference type="GO" id="GO:0016286">
    <property type="term" value="F:small conductance calcium-activated potassium channel activity"/>
    <property type="evidence" value="ECO:0007669"/>
    <property type="project" value="InterPro"/>
</dbReference>
<dbReference type="InterPro" id="IPR015449">
    <property type="entry name" value="K_chnl_Ca-activ_SK"/>
</dbReference>
<keyword evidence="2" id="KW-0812">Transmembrane</keyword>
<keyword evidence="5" id="KW-1185">Reference proteome</keyword>
<protein>
    <submittedName>
        <fullName evidence="6">Uncharacterized protein</fullName>
    </submittedName>
</protein>
<dbReference type="WBParaSite" id="nRc.2.0.1.t12704-RA">
    <property type="protein sequence ID" value="nRc.2.0.1.t12704-RA"/>
    <property type="gene ID" value="nRc.2.0.1.g12704"/>
</dbReference>
<organism evidence="5 6">
    <name type="scientific">Romanomermis culicivorax</name>
    <name type="common">Nematode worm</name>
    <dbReference type="NCBI Taxonomy" id="13658"/>
    <lineage>
        <taxon>Eukaryota</taxon>
        <taxon>Metazoa</taxon>
        <taxon>Ecdysozoa</taxon>
        <taxon>Nematoda</taxon>
        <taxon>Enoplea</taxon>
        <taxon>Dorylaimia</taxon>
        <taxon>Mermithida</taxon>
        <taxon>Mermithoidea</taxon>
        <taxon>Mermithidae</taxon>
        <taxon>Romanomermis</taxon>
    </lineage>
</organism>
<proteinExistence type="predicted"/>
<sequence>CRLIDECTKCDQSLNNSTQYRDSLGQSEFRPSVDYSQTKSNNNNSNVNNAYGCDGEDNDDFDVSRRLRRRNELFDFRRKLTDYSLLVAVLGVILMIVENELTTSFNDFRYKISLRSPPLRVDLNPNAKIQIEKTTLTMSLKHTLTGVEESIYSYCLKSLIVMFTLLLLALIVWFHAVEIMIFMSDNSCDDWRIAITRKRVLTLSIELLICSICPVPGELYFDWPTVHANGVTRTVSKVPIDVLLSIPMFLSYIQRKFEKIEELICCSVDQSIDMEIMQNLTIETETLMTSSPGTVLLTLTLSFWLIAAWVMRACERWHVGDPPQVEAEKFQNYLNSLWLIAITSLTVGYGDMVPNTYCGRAVSVICGMMGAGTSSLVVAVVAKKLELTRAEKHVHYFMMDSQLAKMLKTAAANVLRETWLIYKHRKL</sequence>
<dbReference type="GO" id="GO:0005516">
    <property type="term" value="F:calmodulin binding"/>
    <property type="evidence" value="ECO:0007669"/>
    <property type="project" value="InterPro"/>
</dbReference>
<accession>A0A915IFX1</accession>
<feature type="transmembrane region" description="Helical" evidence="2">
    <location>
        <begin position="332"/>
        <end position="349"/>
    </location>
</feature>
<feature type="transmembrane region" description="Helical" evidence="2">
    <location>
        <begin position="361"/>
        <end position="382"/>
    </location>
</feature>
<dbReference type="Pfam" id="PF02888">
    <property type="entry name" value="CaMBD"/>
    <property type="match status" value="1"/>
</dbReference>
<dbReference type="Pfam" id="PF03530">
    <property type="entry name" value="SK_channel"/>
    <property type="match status" value="1"/>
</dbReference>
<feature type="transmembrane region" description="Helical" evidence="2">
    <location>
        <begin position="151"/>
        <end position="174"/>
    </location>
</feature>
<dbReference type="Proteomes" id="UP000887565">
    <property type="component" value="Unplaced"/>
</dbReference>
<keyword evidence="2" id="KW-0472">Membrane</keyword>
<dbReference type="OMA" id="LIHYDQQ"/>
<keyword evidence="2" id="KW-1133">Transmembrane helix</keyword>
<dbReference type="InterPro" id="IPR004178">
    <property type="entry name" value="CaM-bd_dom"/>
</dbReference>
<dbReference type="Gene3D" id="1.10.287.70">
    <property type="match status" value="2"/>
</dbReference>
<feature type="transmembrane region" description="Helical" evidence="2">
    <location>
        <begin position="80"/>
        <end position="97"/>
    </location>
</feature>
<reference evidence="6" key="1">
    <citation type="submission" date="2022-11" db="UniProtKB">
        <authorList>
            <consortium name="WormBaseParasite"/>
        </authorList>
    </citation>
    <scope>IDENTIFICATION</scope>
</reference>
<evidence type="ECO:0000313" key="5">
    <source>
        <dbReference type="Proteomes" id="UP000887565"/>
    </source>
</evidence>
<feature type="transmembrane region" description="Helical" evidence="2">
    <location>
        <begin position="200"/>
        <end position="217"/>
    </location>
</feature>